<organism evidence="1">
    <name type="scientific">marine sediment metagenome</name>
    <dbReference type="NCBI Taxonomy" id="412755"/>
    <lineage>
        <taxon>unclassified sequences</taxon>
        <taxon>metagenomes</taxon>
        <taxon>ecological metagenomes</taxon>
    </lineage>
</organism>
<name>A0A0F9QU07_9ZZZZ</name>
<feature type="non-terminal residue" evidence="1">
    <location>
        <position position="127"/>
    </location>
</feature>
<comment type="caution">
    <text evidence="1">The sequence shown here is derived from an EMBL/GenBank/DDBJ whole genome shotgun (WGS) entry which is preliminary data.</text>
</comment>
<dbReference type="EMBL" id="LAZR01003597">
    <property type="protein sequence ID" value="KKN16621.1"/>
    <property type="molecule type" value="Genomic_DNA"/>
</dbReference>
<dbReference type="AlphaFoldDB" id="A0A0F9QU07"/>
<sequence length="127" mass="14697">MHFLKKIIEQPILEDPAKNHKSVHRHFYRYSRGDFIGPALKITQTKAKITLKGSHEYEDLILELVARGISDPEENFEIQGRLITSSDLKELITNLGFNWVLKRSTGKTKNYKAEILDYINKTKLLVS</sequence>
<reference evidence="1" key="1">
    <citation type="journal article" date="2015" name="Nature">
        <title>Complex archaea that bridge the gap between prokaryotes and eukaryotes.</title>
        <authorList>
            <person name="Spang A."/>
            <person name="Saw J.H."/>
            <person name="Jorgensen S.L."/>
            <person name="Zaremba-Niedzwiedzka K."/>
            <person name="Martijn J."/>
            <person name="Lind A.E."/>
            <person name="van Eijk R."/>
            <person name="Schleper C."/>
            <person name="Guy L."/>
            <person name="Ettema T.J."/>
        </authorList>
    </citation>
    <scope>NUCLEOTIDE SEQUENCE</scope>
</reference>
<evidence type="ECO:0000313" key="1">
    <source>
        <dbReference type="EMBL" id="KKN16621.1"/>
    </source>
</evidence>
<protein>
    <submittedName>
        <fullName evidence="1">Uncharacterized protein</fullName>
    </submittedName>
</protein>
<proteinExistence type="predicted"/>
<accession>A0A0F9QU07</accession>
<gene>
    <name evidence="1" type="ORF">LCGC14_0974130</name>
</gene>